<dbReference type="InterPro" id="IPR006357">
    <property type="entry name" value="HAD-SF_hydro_IIA"/>
</dbReference>
<proteinExistence type="predicted"/>
<dbReference type="PANTHER" id="PTHR19288:SF95">
    <property type="entry name" value="D-GLYCEROL 3-PHOSPHATE PHOSPHATASE"/>
    <property type="match status" value="1"/>
</dbReference>
<dbReference type="RefSeq" id="WP_068364200.1">
    <property type="nucleotide sequence ID" value="NZ_FOJN01000017.1"/>
</dbReference>
<evidence type="ECO:0000313" key="2">
    <source>
        <dbReference type="Proteomes" id="UP000182054"/>
    </source>
</evidence>
<organism evidence="1 2">
    <name type="scientific">Rhodococcoides kroppenstedtii</name>
    <dbReference type="NCBI Taxonomy" id="293050"/>
    <lineage>
        <taxon>Bacteria</taxon>
        <taxon>Bacillati</taxon>
        <taxon>Actinomycetota</taxon>
        <taxon>Actinomycetes</taxon>
        <taxon>Mycobacteriales</taxon>
        <taxon>Nocardiaceae</taxon>
        <taxon>Rhodococcoides</taxon>
    </lineage>
</organism>
<dbReference type="SUPFAM" id="SSF56784">
    <property type="entry name" value="HAD-like"/>
    <property type="match status" value="1"/>
</dbReference>
<evidence type="ECO:0000313" key="1">
    <source>
        <dbReference type="EMBL" id="SFA61399.1"/>
    </source>
</evidence>
<dbReference type="OrthoDB" id="3400930at2"/>
<dbReference type="GO" id="GO:0005737">
    <property type="term" value="C:cytoplasm"/>
    <property type="evidence" value="ECO:0007669"/>
    <property type="project" value="TreeGrafter"/>
</dbReference>
<accession>A0A1I0UBC9</accession>
<dbReference type="PANTHER" id="PTHR19288">
    <property type="entry name" value="4-NITROPHENYLPHOSPHATASE-RELATED"/>
    <property type="match status" value="1"/>
</dbReference>
<dbReference type="AlphaFoldDB" id="A0A1I0UBC9"/>
<dbReference type="NCBIfam" id="TIGR01460">
    <property type="entry name" value="HAD-SF-IIA"/>
    <property type="match status" value="1"/>
</dbReference>
<reference evidence="1 2" key="1">
    <citation type="submission" date="2016-10" db="EMBL/GenBank/DDBJ databases">
        <authorList>
            <person name="de Groot N.N."/>
        </authorList>
    </citation>
    <scope>NUCLEOTIDE SEQUENCE [LARGE SCALE GENOMIC DNA]</scope>
    <source>
        <strain evidence="1 2">DSM 44908</strain>
    </source>
</reference>
<dbReference type="InterPro" id="IPR023214">
    <property type="entry name" value="HAD_sf"/>
</dbReference>
<dbReference type="Pfam" id="PF13242">
    <property type="entry name" value="Hydrolase_like"/>
    <property type="match status" value="1"/>
</dbReference>
<name>A0A1I0UBC9_9NOCA</name>
<dbReference type="EMBL" id="FOJN01000017">
    <property type="protein sequence ID" value="SFA61399.1"/>
    <property type="molecule type" value="Genomic_DNA"/>
</dbReference>
<dbReference type="InterPro" id="IPR036412">
    <property type="entry name" value="HAD-like_sf"/>
</dbReference>
<gene>
    <name evidence="1" type="ORF">SAMN05444374_11784</name>
</gene>
<dbReference type="GeneID" id="85487442"/>
<dbReference type="Proteomes" id="UP000182054">
    <property type="component" value="Unassembled WGS sequence"/>
</dbReference>
<sequence length="337" mass="34462">MTRLTDRHDALLLDLDGTLYRGPDPVDGAVDVLRECSSTLCYVTNNASRTPAAVAEHLRDLGFHAPDESVVTSSQAAARLLAELVPAGSSVLVVGTDALAAEVEALGLTTTRSADPTPDAVVQGHSPDTGWADIAEATYAVRAGAVWVAANADTSLPTPRGLGPGNGAMVAAVAAATGMRPRVAGKPEAPLMTDALARSESSSPLVVGDRLDTDIAGANTVGIPSLLVLTGVSTVDDVLWAGPECRPTHLASSLAVLLEDESASLIAATDRWSVARDGATVRLSSGTDAGHGTAGEPAWADALRSILPAVWALDGVDTVEGADDAARAVVEEWRARS</sequence>
<protein>
    <submittedName>
        <fullName evidence="1">Haloacid Dehalogenase Superfamily Class (Subfamily) IIA</fullName>
    </submittedName>
</protein>
<dbReference type="GO" id="GO:0016791">
    <property type="term" value="F:phosphatase activity"/>
    <property type="evidence" value="ECO:0007669"/>
    <property type="project" value="TreeGrafter"/>
</dbReference>
<dbReference type="Pfam" id="PF13344">
    <property type="entry name" value="Hydrolase_6"/>
    <property type="match status" value="1"/>
</dbReference>
<dbReference type="Gene3D" id="3.40.50.1000">
    <property type="entry name" value="HAD superfamily/HAD-like"/>
    <property type="match status" value="2"/>
</dbReference>